<keyword evidence="3" id="KW-1185">Reference proteome</keyword>
<feature type="region of interest" description="Disordered" evidence="1">
    <location>
        <begin position="271"/>
        <end position="311"/>
    </location>
</feature>
<gene>
    <name evidence="2" type="ORF">GOP47_0007389</name>
</gene>
<protein>
    <submittedName>
        <fullName evidence="2">Uncharacterized protein</fullName>
    </submittedName>
</protein>
<name>A0A9D4V0L6_ADICA</name>
<comment type="caution">
    <text evidence="2">The sequence shown here is derived from an EMBL/GenBank/DDBJ whole genome shotgun (WGS) entry which is preliminary data.</text>
</comment>
<evidence type="ECO:0000313" key="2">
    <source>
        <dbReference type="EMBL" id="KAI5077565.1"/>
    </source>
</evidence>
<evidence type="ECO:0000313" key="3">
    <source>
        <dbReference type="Proteomes" id="UP000886520"/>
    </source>
</evidence>
<feature type="compositionally biased region" description="Low complexity" evidence="1">
    <location>
        <begin position="626"/>
        <end position="639"/>
    </location>
</feature>
<evidence type="ECO:0000256" key="1">
    <source>
        <dbReference type="SAM" id="MobiDB-lite"/>
    </source>
</evidence>
<feature type="region of interest" description="Disordered" evidence="1">
    <location>
        <begin position="594"/>
        <end position="639"/>
    </location>
</feature>
<accession>A0A9D4V0L6</accession>
<organism evidence="2 3">
    <name type="scientific">Adiantum capillus-veneris</name>
    <name type="common">Maidenhair fern</name>
    <dbReference type="NCBI Taxonomy" id="13818"/>
    <lineage>
        <taxon>Eukaryota</taxon>
        <taxon>Viridiplantae</taxon>
        <taxon>Streptophyta</taxon>
        <taxon>Embryophyta</taxon>
        <taxon>Tracheophyta</taxon>
        <taxon>Polypodiopsida</taxon>
        <taxon>Polypodiidae</taxon>
        <taxon>Polypodiales</taxon>
        <taxon>Pteridineae</taxon>
        <taxon>Pteridaceae</taxon>
        <taxon>Vittarioideae</taxon>
        <taxon>Adiantum</taxon>
    </lineage>
</organism>
<reference evidence="2" key="1">
    <citation type="submission" date="2021-01" db="EMBL/GenBank/DDBJ databases">
        <title>Adiantum capillus-veneris genome.</title>
        <authorList>
            <person name="Fang Y."/>
            <person name="Liao Q."/>
        </authorList>
    </citation>
    <scope>NUCLEOTIDE SEQUENCE</scope>
    <source>
        <strain evidence="2">H3</strain>
        <tissue evidence="2">Leaf</tissue>
    </source>
</reference>
<feature type="compositionally biased region" description="Polar residues" evidence="1">
    <location>
        <begin position="87"/>
        <end position="102"/>
    </location>
</feature>
<feature type="region of interest" description="Disordered" evidence="1">
    <location>
        <begin position="1"/>
        <end position="133"/>
    </location>
</feature>
<feature type="compositionally biased region" description="Polar residues" evidence="1">
    <location>
        <begin position="12"/>
        <end position="42"/>
    </location>
</feature>
<proteinExistence type="predicted"/>
<feature type="compositionally biased region" description="Polar residues" evidence="1">
    <location>
        <begin position="289"/>
        <end position="307"/>
    </location>
</feature>
<feature type="compositionally biased region" description="Basic and acidic residues" evidence="1">
    <location>
        <begin position="43"/>
        <end position="56"/>
    </location>
</feature>
<feature type="compositionally biased region" description="Polar residues" evidence="1">
    <location>
        <begin position="733"/>
        <end position="744"/>
    </location>
</feature>
<dbReference type="Proteomes" id="UP000886520">
    <property type="component" value="Chromosome 7"/>
</dbReference>
<dbReference type="AlphaFoldDB" id="A0A9D4V0L6"/>
<feature type="compositionally biased region" description="Polar residues" evidence="1">
    <location>
        <begin position="114"/>
        <end position="126"/>
    </location>
</feature>
<dbReference type="EMBL" id="JABFUD020000007">
    <property type="protein sequence ID" value="KAI5077565.1"/>
    <property type="molecule type" value="Genomic_DNA"/>
</dbReference>
<feature type="region of interest" description="Disordered" evidence="1">
    <location>
        <begin position="669"/>
        <end position="745"/>
    </location>
</feature>
<sequence length="975" mass="107169">MARNKHGEDQAAWQSSEQNSDRQLSSCSMESNASSTNRSTARTAEKRDVPEDESRTSNRQTETISGVVMECSSSGSAASLPQEGESESMNQNYETSTASQGFTHLKQRERSPDQGESNRQTETSVTECAGSESDLAWPEISDVDMECAGSPSAFSWIQSETSMNDRIAQMYESKAPLNLRLGQKLQERCIRLLTDLEKDIDLADFLPDVHLQEIELAERRNLVDAKIESAEGPAASYTLGAGGASPFQGEVEPAENSIRNVRSMNQVAEDQITTADQNRQRRQLRAKGSQISSTNEVQVSSMAQQSEATERSNMAIVPRGVQHIMYPQQSFNRWPPNQFDPMRAMHQLGGITSTNATHEQPDNPLAAPHQSMHPRRFLVNDYQSFKQMAGQLGTMHEMQQTGTYASPSRIRHLDSLEEPQSTHPQGALLNERQSVLPMADQLASMHAMAQSRGPHANPNSCRHPDSLVEFQPRHPSQGALLNERQSFLPMADQLTSMQAMQPAGAHTRTSFMQYPKHPQRQLMFNSIPNSASGSMLRTNVDANAQISHIHDAYINTNYEGGLGNRLCPANPIYPGISNVGYASSPPVGPNQRVYSSALPESPLYPHTSLREQRSPAPQISLGSRMGSYSTSPSNLSGSPSPCGNFHLDYDVLIADGVVLQKERHPFNRASIPFEQGGTGSLSTREAGNLGRSPPFNFPQRRRHSRNRNPSPKGIPNTMRDFQTPGSSSSSVSNAGNPLELSNASPREELEQKYADVFTFLDESPDHAPSSCSHVDPPARMPSSANNVEVPRMSSFAHNVGVADEPAAESISSRPPKTDEVARKYIPIGHRLIPAFSEGKDGSTPRQTASPAKVQTKLNVSAPAFIPSKSFWYGPEEESEAAGAASQPRCLFRGKELVLKADAPPFSPEIRAPFPPNPARNPFDDMGLPEDFFQEMDEDHVTRVLSTRLRERRLSIFEEICPSAASTSDSYKYASI</sequence>
<dbReference type="OrthoDB" id="10334870at2759"/>